<comment type="subcellular location">
    <subcellularLocation>
        <location evidence="1">Cell envelope</location>
    </subcellularLocation>
</comment>
<name>A0ABV5BRT0_9LEPT</name>
<sequence>MISLYKKTAFTIALFFGISGCGGDGGSNLLPLAFLFQAGPNYTEFLQYNGTNVIVPALDALRTSTGNLEASATTYYNTPNQSNFDDLRSKWALAKTELKKVETFFFGPADLPTSKSFYTRLDGFKRTGARPSSTSVTNVINSTGCTQVSTTLNKANLTNCTFQYKGFEALEMLLYSGALPLDPSTKEDSPTSHSANSGSQRRMDYIKALAEVINQDANNLYNEWNPSGNNFLGNFIAGNGYYFRSQGESFDTYIQAIGALTNQVQDEKLGHPACLSVSCTGSTNEPVPDFAEAVYSRTSYKDLYNNILGIEAAYLGIVSDPDNKSMSLMVAAQNPTLDTNIQNAITSLKTALNNKVTASADLYAEISADGNVAGGSSVTNNVKPIWLLAQTLKNYLTVDAFSVLGVPNLPSSNDGD</sequence>
<dbReference type="Gene3D" id="1.20.1420.20">
    <property type="entry name" value="M75 peptidase, HXXE motif"/>
    <property type="match status" value="1"/>
</dbReference>
<dbReference type="InterPro" id="IPR038352">
    <property type="entry name" value="Imelysin_sf"/>
</dbReference>
<dbReference type="PROSITE" id="PS51257">
    <property type="entry name" value="PROKAR_LIPOPROTEIN"/>
    <property type="match status" value="1"/>
</dbReference>
<protein>
    <submittedName>
        <fullName evidence="4">Imelysin family protein</fullName>
    </submittedName>
</protein>
<feature type="domain" description="Imelysin-like" evidence="3">
    <location>
        <begin position="54"/>
        <end position="355"/>
    </location>
</feature>
<proteinExistence type="predicted"/>
<dbReference type="EMBL" id="JBHILJ010000009">
    <property type="protein sequence ID" value="MFB5737875.1"/>
    <property type="molecule type" value="Genomic_DNA"/>
</dbReference>
<dbReference type="CDD" id="cd14659">
    <property type="entry name" value="Imelysin-like_IPPA"/>
    <property type="match status" value="1"/>
</dbReference>
<dbReference type="RefSeq" id="WP_375517464.1">
    <property type="nucleotide sequence ID" value="NZ_JBHILI010000010.1"/>
</dbReference>
<reference evidence="4 5" key="1">
    <citation type="submission" date="2024-09" db="EMBL/GenBank/DDBJ databases">
        <title>Taxonomic and Genotyping Characterization of Leptospira Strains isolated from Multiple Sources in Colombia highlights the importance of intermediate species.</title>
        <authorList>
            <person name="Torres Higuera L."/>
            <person name="Rojas Tapias D."/>
            <person name="Jimenez Velasquez S."/>
            <person name="Renjifo Ibanez C."/>
        </authorList>
    </citation>
    <scope>NUCLEOTIDE SEQUENCE [LARGE SCALE GENOMIC DNA]</scope>
    <source>
        <strain evidence="4 5">Lep080</strain>
    </source>
</reference>
<dbReference type="InterPro" id="IPR034984">
    <property type="entry name" value="Imelysin-like_IPPA"/>
</dbReference>
<comment type="caution">
    <text evidence="4">The sequence shown here is derived from an EMBL/GenBank/DDBJ whole genome shotgun (WGS) entry which is preliminary data.</text>
</comment>
<evidence type="ECO:0000256" key="1">
    <source>
        <dbReference type="ARBA" id="ARBA00004196"/>
    </source>
</evidence>
<dbReference type="Pfam" id="PF09375">
    <property type="entry name" value="Peptidase_M75"/>
    <property type="match status" value="1"/>
</dbReference>
<keyword evidence="2" id="KW-0732">Signal</keyword>
<evidence type="ECO:0000313" key="4">
    <source>
        <dbReference type="EMBL" id="MFB5737875.1"/>
    </source>
</evidence>
<evidence type="ECO:0000259" key="3">
    <source>
        <dbReference type="Pfam" id="PF09375"/>
    </source>
</evidence>
<accession>A0ABV5BRT0</accession>
<keyword evidence="5" id="KW-1185">Reference proteome</keyword>
<gene>
    <name evidence="4" type="ORF">ACE5IX_15225</name>
</gene>
<evidence type="ECO:0000256" key="2">
    <source>
        <dbReference type="ARBA" id="ARBA00022729"/>
    </source>
</evidence>
<organism evidence="4 5">
    <name type="scientific">Leptospira wolffii</name>
    <dbReference type="NCBI Taxonomy" id="409998"/>
    <lineage>
        <taxon>Bacteria</taxon>
        <taxon>Pseudomonadati</taxon>
        <taxon>Spirochaetota</taxon>
        <taxon>Spirochaetia</taxon>
        <taxon>Leptospirales</taxon>
        <taxon>Leptospiraceae</taxon>
        <taxon>Leptospira</taxon>
    </lineage>
</organism>
<evidence type="ECO:0000313" key="5">
    <source>
        <dbReference type="Proteomes" id="UP001580391"/>
    </source>
</evidence>
<dbReference type="Proteomes" id="UP001580391">
    <property type="component" value="Unassembled WGS sequence"/>
</dbReference>
<dbReference type="InterPro" id="IPR018976">
    <property type="entry name" value="Imelysin-like"/>
</dbReference>